<dbReference type="EMBL" id="FNSN01000002">
    <property type="protein sequence ID" value="SEB29761.1"/>
    <property type="molecule type" value="Genomic_DNA"/>
</dbReference>
<proteinExistence type="predicted"/>
<keyword evidence="2" id="KW-1185">Reference proteome</keyword>
<dbReference type="RefSeq" id="WP_066217104.1">
    <property type="nucleotide sequence ID" value="NZ_FNSN01000002.1"/>
</dbReference>
<sequence length="128" mass="13268">MGTMIYDDAAWFEATEIPPIAGHETNPAAPEIHALATAAAQLHEARYWSTVQPGARGAYLTALANVAQELAWHLDQVHALLPAGVQAYRAATGTAATGLAGAQPPTATLLLTAALQEVINDGIEQSGT</sequence>
<dbReference type="STRING" id="156980.SAMN04489745_0079"/>
<evidence type="ECO:0000313" key="2">
    <source>
        <dbReference type="Proteomes" id="UP000182652"/>
    </source>
</evidence>
<name>A0A1H4I726_9MICC</name>
<organism evidence="1 2">
    <name type="scientific">Arthrobacter woluwensis</name>
    <dbReference type="NCBI Taxonomy" id="156980"/>
    <lineage>
        <taxon>Bacteria</taxon>
        <taxon>Bacillati</taxon>
        <taxon>Actinomycetota</taxon>
        <taxon>Actinomycetes</taxon>
        <taxon>Micrococcales</taxon>
        <taxon>Micrococcaceae</taxon>
        <taxon>Arthrobacter</taxon>
    </lineage>
</organism>
<accession>A0A1H4I726</accession>
<evidence type="ECO:0000313" key="1">
    <source>
        <dbReference type="EMBL" id="SEB29761.1"/>
    </source>
</evidence>
<protein>
    <submittedName>
        <fullName evidence="1">Uncharacterized protein</fullName>
    </submittedName>
</protein>
<gene>
    <name evidence="1" type="ORF">SAMN04489745_0079</name>
</gene>
<reference evidence="1 2" key="1">
    <citation type="submission" date="2016-10" db="EMBL/GenBank/DDBJ databases">
        <authorList>
            <person name="de Groot N.N."/>
        </authorList>
    </citation>
    <scope>NUCLEOTIDE SEQUENCE [LARGE SCALE GENOMIC DNA]</scope>
    <source>
        <strain evidence="1 2">DSM 10495</strain>
    </source>
</reference>
<dbReference type="AlphaFoldDB" id="A0A1H4I726"/>
<dbReference type="Proteomes" id="UP000182652">
    <property type="component" value="Unassembled WGS sequence"/>
</dbReference>